<protein>
    <submittedName>
        <fullName evidence="2">Uncharacterized protein</fullName>
    </submittedName>
</protein>
<evidence type="ECO:0000256" key="1">
    <source>
        <dbReference type="SAM" id="MobiDB-lite"/>
    </source>
</evidence>
<name>A0A5B7J728_PORTR</name>
<sequence length="81" mass="9015">MYGEQNFRSSAARLMIRGQTVNCVRTVPWGPNSVPGGPGHIEDREADGPGASNPSVSPNQSRLYQDPARRRHYPKNVLKKR</sequence>
<dbReference type="Proteomes" id="UP000324222">
    <property type="component" value="Unassembled WGS sequence"/>
</dbReference>
<reference evidence="2 3" key="1">
    <citation type="submission" date="2019-05" db="EMBL/GenBank/DDBJ databases">
        <title>Another draft genome of Portunus trituberculatus and its Hox gene families provides insights of decapod evolution.</title>
        <authorList>
            <person name="Jeong J.-H."/>
            <person name="Song I."/>
            <person name="Kim S."/>
            <person name="Choi T."/>
            <person name="Kim D."/>
            <person name="Ryu S."/>
            <person name="Kim W."/>
        </authorList>
    </citation>
    <scope>NUCLEOTIDE SEQUENCE [LARGE SCALE GENOMIC DNA]</scope>
    <source>
        <tissue evidence="2">Muscle</tissue>
    </source>
</reference>
<accession>A0A5B7J728</accession>
<evidence type="ECO:0000313" key="3">
    <source>
        <dbReference type="Proteomes" id="UP000324222"/>
    </source>
</evidence>
<feature type="region of interest" description="Disordered" evidence="1">
    <location>
        <begin position="25"/>
        <end position="81"/>
    </location>
</feature>
<gene>
    <name evidence="2" type="ORF">E2C01_085525</name>
</gene>
<comment type="caution">
    <text evidence="2">The sequence shown here is derived from an EMBL/GenBank/DDBJ whole genome shotgun (WGS) entry which is preliminary data.</text>
</comment>
<proteinExistence type="predicted"/>
<organism evidence="2 3">
    <name type="scientific">Portunus trituberculatus</name>
    <name type="common">Swimming crab</name>
    <name type="synonym">Neptunus trituberculatus</name>
    <dbReference type="NCBI Taxonomy" id="210409"/>
    <lineage>
        <taxon>Eukaryota</taxon>
        <taxon>Metazoa</taxon>
        <taxon>Ecdysozoa</taxon>
        <taxon>Arthropoda</taxon>
        <taxon>Crustacea</taxon>
        <taxon>Multicrustacea</taxon>
        <taxon>Malacostraca</taxon>
        <taxon>Eumalacostraca</taxon>
        <taxon>Eucarida</taxon>
        <taxon>Decapoda</taxon>
        <taxon>Pleocyemata</taxon>
        <taxon>Brachyura</taxon>
        <taxon>Eubrachyura</taxon>
        <taxon>Portunoidea</taxon>
        <taxon>Portunidae</taxon>
        <taxon>Portuninae</taxon>
        <taxon>Portunus</taxon>
    </lineage>
</organism>
<evidence type="ECO:0000313" key="2">
    <source>
        <dbReference type="EMBL" id="MPC90535.1"/>
    </source>
</evidence>
<keyword evidence="3" id="KW-1185">Reference proteome</keyword>
<dbReference type="AlphaFoldDB" id="A0A5B7J728"/>
<dbReference type="EMBL" id="VSRR010084715">
    <property type="protein sequence ID" value="MPC90535.1"/>
    <property type="molecule type" value="Genomic_DNA"/>
</dbReference>
<feature type="compositionally biased region" description="Polar residues" evidence="1">
    <location>
        <begin position="52"/>
        <end position="63"/>
    </location>
</feature>
<feature type="compositionally biased region" description="Basic residues" evidence="1">
    <location>
        <begin position="69"/>
        <end position="81"/>
    </location>
</feature>